<dbReference type="InterPro" id="IPR004776">
    <property type="entry name" value="Mem_transp_PIN-like"/>
</dbReference>
<dbReference type="Proteomes" id="UP000598146">
    <property type="component" value="Unassembled WGS sequence"/>
</dbReference>
<name>A0A931CC84_9ACTN</name>
<keyword evidence="6 8" id="KW-1133">Transmembrane helix</keyword>
<organism evidence="9 10">
    <name type="scientific">Actinoplanes aureus</name>
    <dbReference type="NCBI Taxonomy" id="2792083"/>
    <lineage>
        <taxon>Bacteria</taxon>
        <taxon>Bacillati</taxon>
        <taxon>Actinomycetota</taxon>
        <taxon>Actinomycetes</taxon>
        <taxon>Micromonosporales</taxon>
        <taxon>Micromonosporaceae</taxon>
        <taxon>Actinoplanes</taxon>
    </lineage>
</organism>
<feature type="transmembrane region" description="Helical" evidence="8">
    <location>
        <begin position="64"/>
        <end position="83"/>
    </location>
</feature>
<evidence type="ECO:0000313" key="9">
    <source>
        <dbReference type="EMBL" id="MBG0562240.1"/>
    </source>
</evidence>
<evidence type="ECO:0000256" key="6">
    <source>
        <dbReference type="ARBA" id="ARBA00022989"/>
    </source>
</evidence>
<protein>
    <submittedName>
        <fullName evidence="9">AEC family transporter</fullName>
    </submittedName>
</protein>
<reference evidence="9" key="1">
    <citation type="submission" date="2020-11" db="EMBL/GenBank/DDBJ databases">
        <title>Isolation and identification of active actinomycetes.</title>
        <authorList>
            <person name="Sun X."/>
        </authorList>
    </citation>
    <scope>NUCLEOTIDE SEQUENCE</scope>
    <source>
        <strain evidence="9">NEAU-A11</strain>
    </source>
</reference>
<dbReference type="PANTHER" id="PTHR36838:SF3">
    <property type="entry name" value="TRANSPORTER AUXIN EFFLUX CARRIER EC FAMILY"/>
    <property type="match status" value="1"/>
</dbReference>
<feature type="transmembrane region" description="Helical" evidence="8">
    <location>
        <begin position="189"/>
        <end position="210"/>
    </location>
</feature>
<dbReference type="AlphaFoldDB" id="A0A931CC84"/>
<comment type="subcellular location">
    <subcellularLocation>
        <location evidence="1">Cell membrane</location>
        <topology evidence="1">Multi-pass membrane protein</topology>
    </subcellularLocation>
</comment>
<dbReference type="GO" id="GO:0055085">
    <property type="term" value="P:transmembrane transport"/>
    <property type="evidence" value="ECO:0007669"/>
    <property type="project" value="InterPro"/>
</dbReference>
<evidence type="ECO:0000256" key="7">
    <source>
        <dbReference type="ARBA" id="ARBA00023136"/>
    </source>
</evidence>
<dbReference type="EMBL" id="JADQTO010000005">
    <property type="protein sequence ID" value="MBG0562240.1"/>
    <property type="molecule type" value="Genomic_DNA"/>
</dbReference>
<dbReference type="RefSeq" id="WP_196414040.1">
    <property type="nucleotide sequence ID" value="NZ_JADQTO010000005.1"/>
</dbReference>
<dbReference type="PANTHER" id="PTHR36838">
    <property type="entry name" value="AUXIN EFFLUX CARRIER FAMILY PROTEIN"/>
    <property type="match status" value="1"/>
</dbReference>
<feature type="transmembrane region" description="Helical" evidence="8">
    <location>
        <begin position="161"/>
        <end position="183"/>
    </location>
</feature>
<feature type="transmembrane region" description="Helical" evidence="8">
    <location>
        <begin position="222"/>
        <end position="245"/>
    </location>
</feature>
<keyword evidence="7 8" id="KW-0472">Membrane</keyword>
<feature type="transmembrane region" description="Helical" evidence="8">
    <location>
        <begin position="33"/>
        <end position="52"/>
    </location>
</feature>
<evidence type="ECO:0000313" key="10">
    <source>
        <dbReference type="Proteomes" id="UP000598146"/>
    </source>
</evidence>
<dbReference type="InterPro" id="IPR038770">
    <property type="entry name" value="Na+/solute_symporter_sf"/>
</dbReference>
<sequence>MILALSGFALIAAIVLAGWALGRWGGLPDDAESALGGVVFAVLAPCLLFTGVSAADLTVLFTRSLLVFAVASGLCFGLFALLFRRRDAGTRVLGALAGGYTNANYIGLPIATYVLGDPALVVPIIMVQLLLITPAALTLLEIITTGRASWRTVAAGPVRNPLILGVLAGAAVSLTGLHVPALLAAPITALAQAAVPVVLLAFGISLARRWVLEPGPDRRPAVVAVVLKVVVMPALAFLLAVAVGLPHEARYAVTVLAALPTAQNVFLYAQQFRTGVVLVRDAVFLSTLACLPAMLLISVVARWSA</sequence>
<evidence type="ECO:0000256" key="4">
    <source>
        <dbReference type="ARBA" id="ARBA00022475"/>
    </source>
</evidence>
<keyword evidence="5 8" id="KW-0812">Transmembrane</keyword>
<dbReference type="Gene3D" id="1.20.1530.20">
    <property type="match status" value="1"/>
</dbReference>
<gene>
    <name evidence="9" type="ORF">I4J89_12275</name>
</gene>
<dbReference type="GO" id="GO:0005886">
    <property type="term" value="C:plasma membrane"/>
    <property type="evidence" value="ECO:0007669"/>
    <property type="project" value="UniProtKB-SubCell"/>
</dbReference>
<keyword evidence="4" id="KW-1003">Cell membrane</keyword>
<feature type="transmembrane region" description="Helical" evidence="8">
    <location>
        <begin position="282"/>
        <end position="303"/>
    </location>
</feature>
<feature type="transmembrane region" description="Helical" evidence="8">
    <location>
        <begin position="251"/>
        <end position="270"/>
    </location>
</feature>
<keyword evidence="10" id="KW-1185">Reference proteome</keyword>
<evidence type="ECO:0000256" key="2">
    <source>
        <dbReference type="ARBA" id="ARBA00010145"/>
    </source>
</evidence>
<evidence type="ECO:0000256" key="5">
    <source>
        <dbReference type="ARBA" id="ARBA00022692"/>
    </source>
</evidence>
<evidence type="ECO:0000256" key="1">
    <source>
        <dbReference type="ARBA" id="ARBA00004651"/>
    </source>
</evidence>
<comment type="similarity">
    <text evidence="2">Belongs to the auxin efflux carrier (TC 2.A.69) family.</text>
</comment>
<comment type="caution">
    <text evidence="9">The sequence shown here is derived from an EMBL/GenBank/DDBJ whole genome shotgun (WGS) entry which is preliminary data.</text>
</comment>
<evidence type="ECO:0000256" key="3">
    <source>
        <dbReference type="ARBA" id="ARBA00022448"/>
    </source>
</evidence>
<proteinExistence type="inferred from homology"/>
<dbReference type="Pfam" id="PF03547">
    <property type="entry name" value="Mem_trans"/>
    <property type="match status" value="2"/>
</dbReference>
<evidence type="ECO:0000256" key="8">
    <source>
        <dbReference type="SAM" id="Phobius"/>
    </source>
</evidence>
<feature type="transmembrane region" description="Helical" evidence="8">
    <location>
        <begin position="120"/>
        <end position="140"/>
    </location>
</feature>
<keyword evidence="3" id="KW-0813">Transport</keyword>
<accession>A0A931CC84</accession>